<keyword evidence="7" id="KW-1185">Reference proteome</keyword>
<comment type="cofactor">
    <cofactor evidence="1">
        <name>heme</name>
        <dbReference type="ChEBI" id="CHEBI:30413"/>
    </cofactor>
</comment>
<dbReference type="PANTHER" id="PTHR24296">
    <property type="entry name" value="CYTOCHROME P450"/>
    <property type="match status" value="1"/>
</dbReference>
<proteinExistence type="inferred from homology"/>
<name>A0AAV6Y594_9LAMI</name>
<dbReference type="InterPro" id="IPR036396">
    <property type="entry name" value="Cyt_P450_sf"/>
</dbReference>
<comment type="similarity">
    <text evidence="2">Belongs to the cytochrome P450 family.</text>
</comment>
<dbReference type="InterPro" id="IPR001128">
    <property type="entry name" value="Cyt_P450"/>
</dbReference>
<dbReference type="AlphaFoldDB" id="A0AAV6Y594"/>
<evidence type="ECO:0000313" key="7">
    <source>
        <dbReference type="Proteomes" id="UP000826271"/>
    </source>
</evidence>
<keyword evidence="4" id="KW-0560">Oxidoreductase</keyword>
<dbReference type="EMBL" id="WHWC01000003">
    <property type="protein sequence ID" value="KAG8386620.1"/>
    <property type="molecule type" value="Genomic_DNA"/>
</dbReference>
<keyword evidence="3" id="KW-0479">Metal-binding</keyword>
<dbReference type="Proteomes" id="UP000826271">
    <property type="component" value="Unassembled WGS sequence"/>
</dbReference>
<gene>
    <name evidence="6" type="ORF">BUALT_Bualt03G0167400</name>
</gene>
<organism evidence="6 7">
    <name type="scientific">Buddleja alternifolia</name>
    <dbReference type="NCBI Taxonomy" id="168488"/>
    <lineage>
        <taxon>Eukaryota</taxon>
        <taxon>Viridiplantae</taxon>
        <taxon>Streptophyta</taxon>
        <taxon>Embryophyta</taxon>
        <taxon>Tracheophyta</taxon>
        <taxon>Spermatophyta</taxon>
        <taxon>Magnoliopsida</taxon>
        <taxon>eudicotyledons</taxon>
        <taxon>Gunneridae</taxon>
        <taxon>Pentapetalae</taxon>
        <taxon>asterids</taxon>
        <taxon>lamiids</taxon>
        <taxon>Lamiales</taxon>
        <taxon>Scrophulariaceae</taxon>
        <taxon>Buddlejeae</taxon>
        <taxon>Buddleja</taxon>
    </lineage>
</organism>
<keyword evidence="5" id="KW-0408">Iron</keyword>
<comment type="caution">
    <text evidence="6">The sequence shown here is derived from an EMBL/GenBank/DDBJ whole genome shotgun (WGS) entry which is preliminary data.</text>
</comment>
<accession>A0AAV6Y594</accession>
<evidence type="ECO:0000256" key="5">
    <source>
        <dbReference type="ARBA" id="ARBA00023004"/>
    </source>
</evidence>
<evidence type="ECO:0000256" key="4">
    <source>
        <dbReference type="ARBA" id="ARBA00023002"/>
    </source>
</evidence>
<evidence type="ECO:0000256" key="1">
    <source>
        <dbReference type="ARBA" id="ARBA00001971"/>
    </source>
</evidence>
<evidence type="ECO:0000256" key="3">
    <source>
        <dbReference type="ARBA" id="ARBA00022723"/>
    </source>
</evidence>
<dbReference type="GO" id="GO:0020037">
    <property type="term" value="F:heme binding"/>
    <property type="evidence" value="ECO:0007669"/>
    <property type="project" value="InterPro"/>
</dbReference>
<dbReference type="GO" id="GO:0016705">
    <property type="term" value="F:oxidoreductase activity, acting on paired donors, with incorporation or reduction of molecular oxygen"/>
    <property type="evidence" value="ECO:0007669"/>
    <property type="project" value="InterPro"/>
</dbReference>
<dbReference type="Pfam" id="PF00067">
    <property type="entry name" value="p450"/>
    <property type="match status" value="1"/>
</dbReference>
<reference evidence="6" key="1">
    <citation type="submission" date="2019-10" db="EMBL/GenBank/DDBJ databases">
        <authorList>
            <person name="Zhang R."/>
            <person name="Pan Y."/>
            <person name="Wang J."/>
            <person name="Ma R."/>
            <person name="Yu S."/>
        </authorList>
    </citation>
    <scope>NUCLEOTIDE SEQUENCE</scope>
    <source>
        <strain evidence="6">LA-IB0</strain>
        <tissue evidence="6">Leaf</tissue>
    </source>
</reference>
<dbReference type="GO" id="GO:0004497">
    <property type="term" value="F:monooxygenase activity"/>
    <property type="evidence" value="ECO:0007669"/>
    <property type="project" value="InterPro"/>
</dbReference>
<dbReference type="SUPFAM" id="SSF48264">
    <property type="entry name" value="Cytochrome P450"/>
    <property type="match status" value="1"/>
</dbReference>
<protein>
    <submittedName>
        <fullName evidence="6">Uncharacterized protein</fullName>
    </submittedName>
</protein>
<evidence type="ECO:0000256" key="2">
    <source>
        <dbReference type="ARBA" id="ARBA00010617"/>
    </source>
</evidence>
<sequence length="150" mass="17478">MCTADEADNPHEEEEEAIVRRSNIEIETGLHLKEDKQWIFFTIEESRKLIYLHGALCESLRLLPLVALEHKDPIRPDILPSGIYLHQNSRVIVSFYLTGRKETVWEIDFLESKPERWISPCGKIKHESSYKFLVLNVGPRTCLVKEMAFI</sequence>
<dbReference type="Gene3D" id="1.10.630.10">
    <property type="entry name" value="Cytochrome P450"/>
    <property type="match status" value="1"/>
</dbReference>
<evidence type="ECO:0000313" key="6">
    <source>
        <dbReference type="EMBL" id="KAG8386620.1"/>
    </source>
</evidence>
<dbReference type="GO" id="GO:0005506">
    <property type="term" value="F:iron ion binding"/>
    <property type="evidence" value="ECO:0007669"/>
    <property type="project" value="InterPro"/>
</dbReference>